<evidence type="ECO:0000256" key="1">
    <source>
        <dbReference type="ARBA" id="ARBA00023015"/>
    </source>
</evidence>
<dbReference type="PROSITE" id="PS50977">
    <property type="entry name" value="HTH_TETR_2"/>
    <property type="match status" value="1"/>
</dbReference>
<keyword evidence="7" id="KW-1185">Reference proteome</keyword>
<dbReference type="AlphaFoldDB" id="A0A386ZKH7"/>
<dbReference type="Pfam" id="PF00440">
    <property type="entry name" value="TetR_N"/>
    <property type="match status" value="1"/>
</dbReference>
<dbReference type="GO" id="GO:0003700">
    <property type="term" value="F:DNA-binding transcription factor activity"/>
    <property type="evidence" value="ECO:0007669"/>
    <property type="project" value="TreeGrafter"/>
</dbReference>
<dbReference type="SUPFAM" id="SSF48498">
    <property type="entry name" value="Tetracyclin repressor-like, C-terminal domain"/>
    <property type="match status" value="1"/>
</dbReference>
<evidence type="ECO:0000256" key="4">
    <source>
        <dbReference type="PROSITE-ProRule" id="PRU00335"/>
    </source>
</evidence>
<proteinExistence type="predicted"/>
<name>A0A386ZKH7_9NOCA</name>
<evidence type="ECO:0000313" key="7">
    <source>
        <dbReference type="Proteomes" id="UP000267164"/>
    </source>
</evidence>
<dbReference type="OrthoDB" id="3173376at2"/>
<accession>A0A386ZKH7</accession>
<gene>
    <name evidence="6" type="ORF">D7D52_32655</name>
</gene>
<evidence type="ECO:0000313" key="6">
    <source>
        <dbReference type="EMBL" id="AYF77783.1"/>
    </source>
</evidence>
<sequence length="210" mass="22451">MSITKRKAREVVERARSYHHGDLRAELLRRAEETLSRAGVDGLSLRQLARDTGVSHAAPSRHFRDKQALLDALTIAGFERLGAGFEQAAGSGGDTAAFPARLRAMAHTYLRFAIDNPALLALMFARKNSSDPAIEEAAARAFTVPIEMVADAQAGGEVVPGEPRRICLSAVAALHGLAAILGSGLVAAEEADGLFDEMVGHMMDGLRPRR</sequence>
<protein>
    <submittedName>
        <fullName evidence="6">TetR/AcrR family transcriptional regulator</fullName>
    </submittedName>
</protein>
<evidence type="ECO:0000256" key="2">
    <source>
        <dbReference type="ARBA" id="ARBA00023125"/>
    </source>
</evidence>
<keyword evidence="2 4" id="KW-0238">DNA-binding</keyword>
<dbReference type="PANTHER" id="PTHR30055:SF220">
    <property type="entry name" value="TETR-FAMILY REGULATORY PROTEIN"/>
    <property type="match status" value="1"/>
</dbReference>
<dbReference type="InterPro" id="IPR009057">
    <property type="entry name" value="Homeodomain-like_sf"/>
</dbReference>
<keyword evidence="1" id="KW-0805">Transcription regulation</keyword>
<feature type="domain" description="HTH tetR-type" evidence="5">
    <location>
        <begin position="21"/>
        <end position="81"/>
    </location>
</feature>
<dbReference type="Proteomes" id="UP000267164">
    <property type="component" value="Chromosome"/>
</dbReference>
<dbReference type="Gene3D" id="1.10.357.10">
    <property type="entry name" value="Tetracycline Repressor, domain 2"/>
    <property type="match status" value="1"/>
</dbReference>
<dbReference type="InterPro" id="IPR025996">
    <property type="entry name" value="MT1864/Rv1816-like_C"/>
</dbReference>
<dbReference type="SUPFAM" id="SSF46689">
    <property type="entry name" value="Homeodomain-like"/>
    <property type="match status" value="1"/>
</dbReference>
<dbReference type="Pfam" id="PF13305">
    <property type="entry name" value="TetR_C_33"/>
    <property type="match status" value="1"/>
</dbReference>
<organism evidence="6 7">
    <name type="scientific">Nocardia yunnanensis</name>
    <dbReference type="NCBI Taxonomy" id="2382165"/>
    <lineage>
        <taxon>Bacteria</taxon>
        <taxon>Bacillati</taxon>
        <taxon>Actinomycetota</taxon>
        <taxon>Actinomycetes</taxon>
        <taxon>Mycobacteriales</taxon>
        <taxon>Nocardiaceae</taxon>
        <taxon>Nocardia</taxon>
    </lineage>
</organism>
<dbReference type="GO" id="GO:0000976">
    <property type="term" value="F:transcription cis-regulatory region binding"/>
    <property type="evidence" value="ECO:0007669"/>
    <property type="project" value="TreeGrafter"/>
</dbReference>
<reference evidence="6 7" key="1">
    <citation type="submission" date="2018-09" db="EMBL/GenBank/DDBJ databases">
        <title>Nocardia yunnanensis sp. nov., an actinomycete isolated from a soil sample.</title>
        <authorList>
            <person name="Zhang J."/>
        </authorList>
    </citation>
    <scope>NUCLEOTIDE SEQUENCE [LARGE SCALE GENOMIC DNA]</scope>
    <source>
        <strain evidence="6 7">CFHS0054</strain>
    </source>
</reference>
<dbReference type="InterPro" id="IPR050109">
    <property type="entry name" value="HTH-type_TetR-like_transc_reg"/>
</dbReference>
<dbReference type="EMBL" id="CP032568">
    <property type="protein sequence ID" value="AYF77783.1"/>
    <property type="molecule type" value="Genomic_DNA"/>
</dbReference>
<evidence type="ECO:0000259" key="5">
    <source>
        <dbReference type="PROSITE" id="PS50977"/>
    </source>
</evidence>
<evidence type="ECO:0000256" key="3">
    <source>
        <dbReference type="ARBA" id="ARBA00023163"/>
    </source>
</evidence>
<dbReference type="RefSeq" id="WP_120742589.1">
    <property type="nucleotide sequence ID" value="NZ_CP032568.1"/>
</dbReference>
<keyword evidence="3" id="KW-0804">Transcription</keyword>
<dbReference type="KEGG" id="nyu:D7D52_32655"/>
<dbReference type="InterPro" id="IPR036271">
    <property type="entry name" value="Tet_transcr_reg_TetR-rel_C_sf"/>
</dbReference>
<feature type="DNA-binding region" description="H-T-H motif" evidence="4">
    <location>
        <begin position="44"/>
        <end position="63"/>
    </location>
</feature>
<dbReference type="PANTHER" id="PTHR30055">
    <property type="entry name" value="HTH-TYPE TRANSCRIPTIONAL REGULATOR RUTR"/>
    <property type="match status" value="1"/>
</dbReference>
<dbReference type="InterPro" id="IPR001647">
    <property type="entry name" value="HTH_TetR"/>
</dbReference>